<dbReference type="GO" id="GO:0019239">
    <property type="term" value="F:deaminase activity"/>
    <property type="evidence" value="ECO:0007669"/>
    <property type="project" value="TreeGrafter"/>
</dbReference>
<protein>
    <submittedName>
        <fullName evidence="1">Reactive intermediate/imine deaminase</fullName>
    </submittedName>
</protein>
<dbReference type="Gene3D" id="3.30.1330.40">
    <property type="entry name" value="RutC-like"/>
    <property type="match status" value="1"/>
</dbReference>
<reference evidence="1 2" key="1">
    <citation type="submission" date="2019-07" db="EMBL/GenBank/DDBJ databases">
        <title>Whole genome shotgun sequence of Reyranella soli NBRC 108950.</title>
        <authorList>
            <person name="Hosoyama A."/>
            <person name="Uohara A."/>
            <person name="Ohji S."/>
            <person name="Ichikawa N."/>
        </authorList>
    </citation>
    <scope>NUCLEOTIDE SEQUENCE [LARGE SCALE GENOMIC DNA]</scope>
    <source>
        <strain evidence="1 2">NBRC 108950</strain>
    </source>
</reference>
<name>A0A512NHB4_9HYPH</name>
<dbReference type="Pfam" id="PF01042">
    <property type="entry name" value="Ribonuc_L-PSP"/>
    <property type="match status" value="1"/>
</dbReference>
<dbReference type="OrthoDB" id="583118at2"/>
<proteinExistence type="predicted"/>
<keyword evidence="2" id="KW-1185">Reference proteome</keyword>
<dbReference type="PANTHER" id="PTHR11803:SF39">
    <property type="entry name" value="2-IMINOBUTANOATE_2-IMINOPROPANOATE DEAMINASE"/>
    <property type="match status" value="1"/>
</dbReference>
<organism evidence="1 2">
    <name type="scientific">Reyranella soli</name>
    <dbReference type="NCBI Taxonomy" id="1230389"/>
    <lineage>
        <taxon>Bacteria</taxon>
        <taxon>Pseudomonadati</taxon>
        <taxon>Pseudomonadota</taxon>
        <taxon>Alphaproteobacteria</taxon>
        <taxon>Hyphomicrobiales</taxon>
        <taxon>Reyranellaceae</taxon>
        <taxon>Reyranella</taxon>
    </lineage>
</organism>
<dbReference type="AlphaFoldDB" id="A0A512NHB4"/>
<dbReference type="Proteomes" id="UP000321058">
    <property type="component" value="Unassembled WGS sequence"/>
</dbReference>
<dbReference type="InterPro" id="IPR006175">
    <property type="entry name" value="YjgF/YER057c/UK114"/>
</dbReference>
<gene>
    <name evidence="1" type="ORF">RSO01_55240</name>
</gene>
<evidence type="ECO:0000313" key="1">
    <source>
        <dbReference type="EMBL" id="GEP58358.1"/>
    </source>
</evidence>
<dbReference type="CDD" id="cd00448">
    <property type="entry name" value="YjgF_YER057c_UK114_family"/>
    <property type="match status" value="1"/>
</dbReference>
<comment type="caution">
    <text evidence="1">The sequence shown here is derived from an EMBL/GenBank/DDBJ whole genome shotgun (WGS) entry which is preliminary data.</text>
</comment>
<dbReference type="InterPro" id="IPR035959">
    <property type="entry name" value="RutC-like_sf"/>
</dbReference>
<accession>A0A512NHB4</accession>
<dbReference type="PANTHER" id="PTHR11803">
    <property type="entry name" value="2-IMINOBUTANOATE/2-IMINOPROPANOATE DEAMINASE RIDA"/>
    <property type="match status" value="1"/>
</dbReference>
<evidence type="ECO:0000313" key="2">
    <source>
        <dbReference type="Proteomes" id="UP000321058"/>
    </source>
</evidence>
<sequence length="127" mass="14135">MKFHILDGFPKSVSPSSHAAEADGFVFLTGQFGRDLDDPAKPLPDGIRAQTDVTLRNMRRVLDSLGLTMGQVLSVRVFLTRFKRDYDAMNEVYAGFFPEGARPTRTCIGVTDLVRDALIEIDCIAKR</sequence>
<dbReference type="RefSeq" id="WP_147153514.1">
    <property type="nucleotide sequence ID" value="NZ_BKAJ01000098.1"/>
</dbReference>
<dbReference type="SUPFAM" id="SSF55298">
    <property type="entry name" value="YjgF-like"/>
    <property type="match status" value="1"/>
</dbReference>
<dbReference type="EMBL" id="BKAJ01000098">
    <property type="protein sequence ID" value="GEP58358.1"/>
    <property type="molecule type" value="Genomic_DNA"/>
</dbReference>
<dbReference type="GO" id="GO:0005829">
    <property type="term" value="C:cytosol"/>
    <property type="evidence" value="ECO:0007669"/>
    <property type="project" value="TreeGrafter"/>
</dbReference>